<comment type="caution">
    <text evidence="2">The sequence shown here is derived from an EMBL/GenBank/DDBJ whole genome shotgun (WGS) entry which is preliminary data.</text>
</comment>
<keyword evidence="1" id="KW-1133">Transmembrane helix</keyword>
<feature type="transmembrane region" description="Helical" evidence="1">
    <location>
        <begin position="12"/>
        <end position="36"/>
    </location>
</feature>
<dbReference type="EMBL" id="VJXY01000016">
    <property type="protein sequence ID" value="MBD6617329.1"/>
    <property type="molecule type" value="Genomic_DNA"/>
</dbReference>
<accession>A0AA40SXX3</accession>
<proteinExistence type="predicted"/>
<dbReference type="RefSeq" id="WP_191758548.1">
    <property type="nucleotide sequence ID" value="NZ_VJXY01000016.1"/>
</dbReference>
<feature type="transmembrane region" description="Helical" evidence="1">
    <location>
        <begin position="51"/>
        <end position="69"/>
    </location>
</feature>
<evidence type="ECO:0000256" key="1">
    <source>
        <dbReference type="SAM" id="Phobius"/>
    </source>
</evidence>
<evidence type="ECO:0000313" key="2">
    <source>
        <dbReference type="EMBL" id="MBD6617329.1"/>
    </source>
</evidence>
<sequence length="184" mass="19699">MKIRAATQVEIYNQIAIALGGIVALIGLVVVIAWHFHLTPLVQLLPGAAPMRYNTALTFLLSGLALMTLGCKQRALAGVLSIMVAGLSLLILAQYAFTVDFGIDQLLMHDYLTKTLYPPGSGSATSATDSNQQWFIHINRPQPGRPAPNTALGFAFVGIALMFVNVALRKNRPSLAGSIRSVSL</sequence>
<dbReference type="Proteomes" id="UP001165986">
    <property type="component" value="Unassembled WGS sequence"/>
</dbReference>
<dbReference type="AlphaFoldDB" id="A0AA40SXX3"/>
<gene>
    <name evidence="2" type="ORF">FNW02_16220</name>
</gene>
<protein>
    <submittedName>
        <fullName evidence="2">Uncharacterized protein</fullName>
    </submittedName>
</protein>
<reference evidence="2" key="1">
    <citation type="submission" date="2019-07" db="EMBL/GenBank/DDBJ databases">
        <title>Toxilogical consequences of a new and cryptic species of cyanobacteria (Komarekiella delphini-convector) recovered from the epidermis of a bottlenose dolphin and 1500 ft. in the air.</title>
        <authorList>
            <person name="Brown A.O."/>
            <person name="Dvorak P."/>
            <person name="Villanueva C.D."/>
            <person name="Foss A.J."/>
            <person name="Garvey A.D."/>
            <person name="Gibson Q.A."/>
            <person name="Johansen J.R."/>
            <person name="Casamatta D.A."/>
        </authorList>
    </citation>
    <scope>NUCLEOTIDE SEQUENCE</scope>
    <source>
        <strain evidence="2">SJRDD-AB1</strain>
    </source>
</reference>
<feature type="transmembrane region" description="Helical" evidence="1">
    <location>
        <begin position="150"/>
        <end position="168"/>
    </location>
</feature>
<evidence type="ECO:0000313" key="3">
    <source>
        <dbReference type="Proteomes" id="UP001165986"/>
    </source>
</evidence>
<name>A0AA40SXX3_9NOST</name>
<organism evidence="2 3">
    <name type="scientific">Komarekiella delphini-convector SJRDD-AB1</name>
    <dbReference type="NCBI Taxonomy" id="2593771"/>
    <lineage>
        <taxon>Bacteria</taxon>
        <taxon>Bacillati</taxon>
        <taxon>Cyanobacteriota</taxon>
        <taxon>Cyanophyceae</taxon>
        <taxon>Nostocales</taxon>
        <taxon>Nostocaceae</taxon>
        <taxon>Komarekiella</taxon>
        <taxon>Komarekiella delphini-convector</taxon>
    </lineage>
</organism>
<keyword evidence="1" id="KW-0812">Transmembrane</keyword>
<feature type="transmembrane region" description="Helical" evidence="1">
    <location>
        <begin position="76"/>
        <end position="97"/>
    </location>
</feature>
<keyword evidence="1" id="KW-0472">Membrane</keyword>
<keyword evidence="3" id="KW-1185">Reference proteome</keyword>